<gene>
    <name evidence="6" type="ORF">EC973_005636</name>
</gene>
<evidence type="ECO:0000313" key="6">
    <source>
        <dbReference type="EMBL" id="KAF7720999.1"/>
    </source>
</evidence>
<feature type="chain" id="PRO_5034093403" description="Galactose oxidase" evidence="5">
    <location>
        <begin position="17"/>
        <end position="553"/>
    </location>
</feature>
<dbReference type="SUPFAM" id="SSF117281">
    <property type="entry name" value="Kelch motif"/>
    <property type="match status" value="1"/>
</dbReference>
<organism evidence="6 7">
    <name type="scientific">Apophysomyces ossiformis</name>
    <dbReference type="NCBI Taxonomy" id="679940"/>
    <lineage>
        <taxon>Eukaryota</taxon>
        <taxon>Fungi</taxon>
        <taxon>Fungi incertae sedis</taxon>
        <taxon>Mucoromycota</taxon>
        <taxon>Mucoromycotina</taxon>
        <taxon>Mucoromycetes</taxon>
        <taxon>Mucorales</taxon>
        <taxon>Mucorineae</taxon>
        <taxon>Mucoraceae</taxon>
        <taxon>Apophysomyces</taxon>
    </lineage>
</organism>
<feature type="transmembrane region" description="Helical" evidence="4">
    <location>
        <begin position="395"/>
        <end position="421"/>
    </location>
</feature>
<protein>
    <recommendedName>
        <fullName evidence="8">Galactose oxidase</fullName>
    </recommendedName>
</protein>
<reference evidence="6" key="1">
    <citation type="submission" date="2020-01" db="EMBL/GenBank/DDBJ databases">
        <title>Genome Sequencing of Three Apophysomyces-Like Fungal Strains Confirms a Novel Fungal Genus in the Mucoromycota with divergent Burkholderia-like Endosymbiotic Bacteria.</title>
        <authorList>
            <person name="Stajich J.E."/>
            <person name="Macias A.M."/>
            <person name="Carter-House D."/>
            <person name="Lovett B."/>
            <person name="Kasson L.R."/>
            <person name="Berry K."/>
            <person name="Grigoriev I."/>
            <person name="Chang Y."/>
            <person name="Spatafora J."/>
            <person name="Kasson M.T."/>
        </authorList>
    </citation>
    <scope>NUCLEOTIDE SEQUENCE</scope>
    <source>
        <strain evidence="6">NRRL A-21654</strain>
    </source>
</reference>
<dbReference type="Pfam" id="PF24681">
    <property type="entry name" value="Kelch_KLHDC2_KLHL20_DRC7"/>
    <property type="match status" value="1"/>
</dbReference>
<feature type="region of interest" description="Disordered" evidence="3">
    <location>
        <begin position="432"/>
        <end position="463"/>
    </location>
</feature>
<dbReference type="EMBL" id="JABAYA010000322">
    <property type="protein sequence ID" value="KAF7720999.1"/>
    <property type="molecule type" value="Genomic_DNA"/>
</dbReference>
<evidence type="ECO:0000256" key="4">
    <source>
        <dbReference type="SAM" id="Phobius"/>
    </source>
</evidence>
<keyword evidence="5" id="KW-0732">Signal</keyword>
<dbReference type="AlphaFoldDB" id="A0A8H7EPD2"/>
<evidence type="ECO:0000256" key="1">
    <source>
        <dbReference type="ARBA" id="ARBA00022441"/>
    </source>
</evidence>
<dbReference type="PANTHER" id="PTHR46228">
    <property type="entry name" value="KELCH DOMAIN-CONTAINING PROTEIN"/>
    <property type="match status" value="1"/>
</dbReference>
<evidence type="ECO:0008006" key="8">
    <source>
        <dbReference type="Google" id="ProtNLM"/>
    </source>
</evidence>
<keyword evidence="2" id="KW-0677">Repeat</keyword>
<dbReference type="OrthoDB" id="2363417at2759"/>
<feature type="signal peptide" evidence="5">
    <location>
        <begin position="1"/>
        <end position="16"/>
    </location>
</feature>
<proteinExistence type="predicted"/>
<keyword evidence="7" id="KW-1185">Reference proteome</keyword>
<keyword evidence="1" id="KW-0880">Kelch repeat</keyword>
<accession>A0A8H7EPD2</accession>
<name>A0A8H7EPD2_9FUNG</name>
<keyword evidence="4" id="KW-0812">Transmembrane</keyword>
<dbReference type="PANTHER" id="PTHR46228:SF2">
    <property type="entry name" value="KELCH REPEAT PROTEIN (AFU_ORTHOLOGUE AFUA_4G14350)"/>
    <property type="match status" value="1"/>
</dbReference>
<keyword evidence="4" id="KW-1133">Transmembrane helix</keyword>
<dbReference type="Proteomes" id="UP000605846">
    <property type="component" value="Unassembled WGS sequence"/>
</dbReference>
<sequence length="553" mass="60786">MKFSLLLLSAATCVVAVTPGTRFNGGCALVGQKIYCYGGRSSIGGTSLQSLNDHYSLDISKDFNVSTSYTQWTALPSQNFELEKNCLFPIVPLRRVTGYLIYGGLGQNNTRALVNKTTVYHADTDTWTTVDTKTYQVRGALAALDASDRIWVWGGVSEKATGYPNGIGYWDAFSIIDASFMWQGVSRVTYLPQNVRRIGSTATMSSDNNIIYYIGGYNAFMDSSINQTAPAFPNPYTLNPARMSDILTFDTVKVAWTLNTANGDKLPTPRQYHTAVQLPNSDLIAIYGGAAPSDPDDPRATADDYFYTLNTTNFIWTQITDLGPLQGAGPRFGHSAILHNNSMLILFGMDSRGQERNDFHVMDVVHWKWTSLYRADGLYDEIIQVPSDNSSNNNVGLIVGVVVGVVVGGGAIAGLIVFFLIRRKRQRKHQALTTAASSDLNDNKEEPSHERTHNGPASPQASVLHSNREGSHYYSDTDNKARTENVPFFENPAPPYNDYHLRQGDRNHTPSTTLIMTPTDPANAGNVIEDLEASKPDGQIPFHTMEPVKPDGI</sequence>
<evidence type="ECO:0000256" key="2">
    <source>
        <dbReference type="ARBA" id="ARBA00022737"/>
    </source>
</evidence>
<feature type="region of interest" description="Disordered" evidence="3">
    <location>
        <begin position="532"/>
        <end position="553"/>
    </location>
</feature>
<dbReference type="InterPro" id="IPR015915">
    <property type="entry name" value="Kelch-typ_b-propeller"/>
</dbReference>
<evidence type="ECO:0000256" key="5">
    <source>
        <dbReference type="SAM" id="SignalP"/>
    </source>
</evidence>
<feature type="compositionally biased region" description="Basic and acidic residues" evidence="3">
    <location>
        <begin position="441"/>
        <end position="453"/>
    </location>
</feature>
<evidence type="ECO:0000313" key="7">
    <source>
        <dbReference type="Proteomes" id="UP000605846"/>
    </source>
</evidence>
<dbReference type="Gene3D" id="2.120.10.80">
    <property type="entry name" value="Kelch-type beta propeller"/>
    <property type="match status" value="2"/>
</dbReference>
<evidence type="ECO:0000256" key="3">
    <source>
        <dbReference type="SAM" id="MobiDB-lite"/>
    </source>
</evidence>
<comment type="caution">
    <text evidence="6">The sequence shown here is derived from an EMBL/GenBank/DDBJ whole genome shotgun (WGS) entry which is preliminary data.</text>
</comment>
<keyword evidence="4" id="KW-0472">Membrane</keyword>